<dbReference type="GO" id="GO:0005524">
    <property type="term" value="F:ATP binding"/>
    <property type="evidence" value="ECO:0007669"/>
    <property type="project" value="UniProtKB-UniRule"/>
</dbReference>
<dbReference type="FunFam" id="3.40.50.300:FF:000292">
    <property type="entry name" value="ATP-dependent dethiobiotin synthetase BioD"/>
    <property type="match status" value="1"/>
</dbReference>
<evidence type="ECO:0000256" key="2">
    <source>
        <dbReference type="ARBA" id="ARBA00022598"/>
    </source>
</evidence>
<dbReference type="Gene3D" id="3.40.50.300">
    <property type="entry name" value="P-loop containing nucleotide triphosphate hydrolases"/>
    <property type="match status" value="1"/>
</dbReference>
<dbReference type="CDD" id="cd03109">
    <property type="entry name" value="DTBS"/>
    <property type="match status" value="1"/>
</dbReference>
<dbReference type="GO" id="GO:0042803">
    <property type="term" value="F:protein homodimerization activity"/>
    <property type="evidence" value="ECO:0007669"/>
    <property type="project" value="UniProtKB-ARBA"/>
</dbReference>
<proteinExistence type="inferred from homology"/>
<feature type="binding site" evidence="8">
    <location>
        <begin position="115"/>
        <end position="118"/>
    </location>
    <ligand>
        <name>ATP</name>
        <dbReference type="ChEBI" id="CHEBI:30616"/>
    </ligand>
</feature>
<dbReference type="InterPro" id="IPR004472">
    <property type="entry name" value="DTB_synth_BioD"/>
</dbReference>
<dbReference type="NCBIfam" id="TIGR00347">
    <property type="entry name" value="bioD"/>
    <property type="match status" value="1"/>
</dbReference>
<keyword evidence="5 8" id="KW-0093">Biotin biosynthesis</keyword>
<evidence type="ECO:0000256" key="4">
    <source>
        <dbReference type="ARBA" id="ARBA00022741"/>
    </source>
</evidence>
<evidence type="ECO:0000256" key="5">
    <source>
        <dbReference type="ARBA" id="ARBA00022756"/>
    </source>
</evidence>
<feature type="binding site" evidence="8">
    <location>
        <position position="208"/>
    </location>
    <ligand>
        <name>ATP</name>
        <dbReference type="ChEBI" id="CHEBI:30616"/>
    </ligand>
</feature>
<feature type="binding site" evidence="8">
    <location>
        <position position="41"/>
    </location>
    <ligand>
        <name>substrate</name>
    </ligand>
</feature>
<dbReference type="GO" id="GO:0009102">
    <property type="term" value="P:biotin biosynthetic process"/>
    <property type="evidence" value="ECO:0007669"/>
    <property type="project" value="UniProtKB-UniRule"/>
</dbReference>
<dbReference type="PATRIC" id="fig|1461583.4.peg.876"/>
<dbReference type="GO" id="GO:0005829">
    <property type="term" value="C:cytosol"/>
    <property type="evidence" value="ECO:0007669"/>
    <property type="project" value="TreeGrafter"/>
</dbReference>
<comment type="subcellular location">
    <subcellularLocation>
        <location evidence="8">Cytoplasm</location>
    </subcellularLocation>
</comment>
<dbReference type="GO" id="GO:0004141">
    <property type="term" value="F:dethiobiotin synthase activity"/>
    <property type="evidence" value="ECO:0007669"/>
    <property type="project" value="UniProtKB-UniRule"/>
</dbReference>
<evidence type="ECO:0000256" key="3">
    <source>
        <dbReference type="ARBA" id="ARBA00022723"/>
    </source>
</evidence>
<organism evidence="9">
    <name type="scientific">Metalysinibacillus saudimassiliensis</name>
    <dbReference type="NCBI Taxonomy" id="1461583"/>
    <lineage>
        <taxon>Bacteria</taxon>
        <taxon>Bacillati</taxon>
        <taxon>Bacillota</taxon>
        <taxon>Bacilli</taxon>
        <taxon>Bacillales</taxon>
        <taxon>Caryophanaceae</taxon>
        <taxon>Metalysinibacillus</taxon>
    </lineage>
</organism>
<feature type="binding site" evidence="8">
    <location>
        <begin position="204"/>
        <end position="206"/>
    </location>
    <ligand>
        <name>ATP</name>
        <dbReference type="ChEBI" id="CHEBI:30616"/>
    </ligand>
</feature>
<dbReference type="EMBL" id="LN483074">
    <property type="protein sequence ID" value="CEA01464.1"/>
    <property type="molecule type" value="Genomic_DNA"/>
</dbReference>
<dbReference type="SUPFAM" id="SSF52540">
    <property type="entry name" value="P-loop containing nucleoside triphosphate hydrolases"/>
    <property type="match status" value="1"/>
</dbReference>
<comment type="cofactor">
    <cofactor evidence="8">
        <name>Mg(2+)</name>
        <dbReference type="ChEBI" id="CHEBI:18420"/>
    </cofactor>
</comment>
<keyword evidence="2 8" id="KW-0436">Ligase</keyword>
<evidence type="ECO:0000256" key="6">
    <source>
        <dbReference type="ARBA" id="ARBA00022840"/>
    </source>
</evidence>
<feature type="binding site" evidence="8">
    <location>
        <begin position="12"/>
        <end position="17"/>
    </location>
    <ligand>
        <name>ATP</name>
        <dbReference type="ChEBI" id="CHEBI:30616"/>
    </ligand>
</feature>
<comment type="similarity">
    <text evidence="8">Belongs to the dethiobiotin synthetase family.</text>
</comment>
<dbReference type="Pfam" id="PF13500">
    <property type="entry name" value="AAA_26"/>
    <property type="match status" value="1"/>
</dbReference>
<name>A0A078M5F2_9BACL</name>
<dbReference type="GO" id="GO:0000287">
    <property type="term" value="F:magnesium ion binding"/>
    <property type="evidence" value="ECO:0007669"/>
    <property type="project" value="UniProtKB-UniRule"/>
</dbReference>
<dbReference type="PIRSF" id="PIRSF006755">
    <property type="entry name" value="DTB_synth"/>
    <property type="match status" value="1"/>
</dbReference>
<evidence type="ECO:0000256" key="8">
    <source>
        <dbReference type="HAMAP-Rule" id="MF_00336"/>
    </source>
</evidence>
<feature type="binding site" evidence="8">
    <location>
        <position position="115"/>
    </location>
    <ligand>
        <name>Mg(2+)</name>
        <dbReference type="ChEBI" id="CHEBI:18420"/>
    </ligand>
</feature>
<dbReference type="PANTHER" id="PTHR43210:SF5">
    <property type="entry name" value="DETHIOBIOTIN SYNTHETASE"/>
    <property type="match status" value="1"/>
</dbReference>
<keyword evidence="7 8" id="KW-0460">Magnesium</keyword>
<dbReference type="HAMAP" id="MF_00336">
    <property type="entry name" value="BioD"/>
    <property type="match status" value="1"/>
</dbReference>
<dbReference type="HOGENOM" id="CLU_072551_3_0_9"/>
<comment type="function">
    <text evidence="8">Catalyzes a mechanistically unusual reaction, the ATP-dependent insertion of CO2 between the N7 and N8 nitrogen atoms of 7,8-diaminopelargonic acid (DAPA, also called 7,8-diammoniononanoate) to form a ureido ring.</text>
</comment>
<gene>
    <name evidence="9" type="primary">bioD1</name>
    <name evidence="8" type="synonym">bioD</name>
    <name evidence="9" type="ORF">BN1050_00915</name>
</gene>
<comment type="caution">
    <text evidence="8">Lacks conserved residue(s) required for the propagation of feature annotation.</text>
</comment>
<dbReference type="EC" id="6.3.3.3" evidence="8"/>
<evidence type="ECO:0000313" key="9">
    <source>
        <dbReference type="EMBL" id="CEA01464.1"/>
    </source>
</evidence>
<keyword evidence="3 8" id="KW-0479">Metal-binding</keyword>
<comment type="pathway">
    <text evidence="8">Cofactor biosynthesis; biotin biosynthesis; biotin from 7,8-diaminononanoate: step 1/2.</text>
</comment>
<keyword evidence="4 8" id="KW-0547">Nucleotide-binding</keyword>
<dbReference type="AlphaFoldDB" id="A0A078M5F2"/>
<dbReference type="UniPathway" id="UPA00078">
    <property type="reaction ID" value="UER00161"/>
</dbReference>
<comment type="catalytic activity">
    <reaction evidence="8">
        <text>(7R,8S)-7,8-diammoniononanoate + CO2 + ATP = (4R,5S)-dethiobiotin + ADP + phosphate + 3 H(+)</text>
        <dbReference type="Rhea" id="RHEA:15805"/>
        <dbReference type="ChEBI" id="CHEBI:15378"/>
        <dbReference type="ChEBI" id="CHEBI:16526"/>
        <dbReference type="ChEBI" id="CHEBI:30616"/>
        <dbReference type="ChEBI" id="CHEBI:43474"/>
        <dbReference type="ChEBI" id="CHEBI:149469"/>
        <dbReference type="ChEBI" id="CHEBI:149473"/>
        <dbReference type="ChEBI" id="CHEBI:456216"/>
        <dbReference type="EC" id="6.3.3.3"/>
    </reaction>
</comment>
<evidence type="ECO:0000256" key="7">
    <source>
        <dbReference type="ARBA" id="ARBA00022842"/>
    </source>
</evidence>
<feature type="binding site" evidence="8">
    <location>
        <position position="54"/>
    </location>
    <ligand>
        <name>ATP</name>
        <dbReference type="ChEBI" id="CHEBI:30616"/>
    </ligand>
</feature>
<evidence type="ECO:0000256" key="1">
    <source>
        <dbReference type="ARBA" id="ARBA00022490"/>
    </source>
</evidence>
<keyword evidence="1 8" id="KW-0963">Cytoplasm</keyword>
<feature type="binding site" evidence="8">
    <location>
        <position position="54"/>
    </location>
    <ligand>
        <name>Mg(2+)</name>
        <dbReference type="ChEBI" id="CHEBI:18420"/>
    </ligand>
</feature>
<sequence>MQHFWIVGTDTDVGKTFVTATMLRQIQALGYNTMPYKPVQTGEVEIDGKATYYDTTMYQKYSRQPLDVQKMNGFSYKVPASPHYAAQLEGKEIDEQVILTQLKNLQQTYDVVICEGAGGLFVPLKTMSTYSLIDLIEQTKLPVVLVTKTGLGTINHTLLSVEALQRRGIEIKGIVYNGNTNSAMEQNNIETMVAHTKLPYAILPKVQQEQDLENLNFEQSTLLEALKQ</sequence>
<protein>
    <recommendedName>
        <fullName evidence="8">ATP-dependent dethiobiotin synthetase BioD</fullName>
        <ecNumber evidence="8">6.3.3.3</ecNumber>
    </recommendedName>
    <alternativeName>
        <fullName evidence="8">DTB synthetase</fullName>
        <shortName evidence="8">DTBS</shortName>
    </alternativeName>
    <alternativeName>
        <fullName evidence="8">Dethiobiotin synthase</fullName>
    </alternativeName>
</protein>
<feature type="binding site" evidence="8">
    <location>
        <position position="16"/>
    </location>
    <ligand>
        <name>Mg(2+)</name>
        <dbReference type="ChEBI" id="CHEBI:18420"/>
    </ligand>
</feature>
<accession>A0A078M5F2</accession>
<dbReference type="PANTHER" id="PTHR43210">
    <property type="entry name" value="DETHIOBIOTIN SYNTHETASE"/>
    <property type="match status" value="1"/>
</dbReference>
<dbReference type="InterPro" id="IPR027417">
    <property type="entry name" value="P-loop_NTPase"/>
</dbReference>
<comment type="subunit">
    <text evidence="8">Homodimer.</text>
</comment>
<reference evidence="9" key="1">
    <citation type="submission" date="2014-07" db="EMBL/GenBank/DDBJ databases">
        <authorList>
            <person name="Urmite Genomes Urmite Genomes"/>
        </authorList>
    </citation>
    <scope>NUCLEOTIDE SEQUENCE</scope>
    <source>
        <strain evidence="9">13S34_air</strain>
    </source>
</reference>
<feature type="active site" evidence="8">
    <location>
        <position position="37"/>
    </location>
</feature>
<keyword evidence="6 8" id="KW-0067">ATP-binding</keyword>